<accession>A0A4Z4ZQ86</accession>
<dbReference type="Proteomes" id="UP000464718">
    <property type="component" value="Plasmid pvpsd2016-1"/>
</dbReference>
<name>A0A4Z4ZQ86_VIBPH</name>
<reference evidence="1" key="3">
    <citation type="submission" date="2019-12" db="EMBL/GenBank/DDBJ databases">
        <authorList>
            <consortium name="NCBI Pathogen Detection Project"/>
        </authorList>
    </citation>
    <scope>NUCLEOTIDE SEQUENCE</scope>
    <source>
        <strain evidence="1">1930</strain>
    </source>
</reference>
<sequence>MPTYQVTYLDTKQTLIDSEAIFMKNLVTAKRSAEHHAPSHAEQIIIQDLMDNVLSRLIVNEGWTDTPSN</sequence>
<dbReference type="EMBL" id="DACQKT010000027">
    <property type="protein sequence ID" value="HAS6680158.1"/>
    <property type="molecule type" value="Genomic_DNA"/>
</dbReference>
<geneLocation type="plasmid" evidence="3">
    <name>pvpsd2016-1</name>
</geneLocation>
<organism evidence="1">
    <name type="scientific">Vibrio parahaemolyticus</name>
    <dbReference type="NCBI Taxonomy" id="670"/>
    <lineage>
        <taxon>Bacteria</taxon>
        <taxon>Pseudomonadati</taxon>
        <taxon>Pseudomonadota</taxon>
        <taxon>Gammaproteobacteria</taxon>
        <taxon>Vibrionales</taxon>
        <taxon>Vibrionaceae</taxon>
        <taxon>Vibrio</taxon>
    </lineage>
</organism>
<keyword evidence="2" id="KW-0614">Plasmid</keyword>
<reference evidence="1" key="1">
    <citation type="journal article" date="2018" name="Genome Biol.">
        <title>SKESA: strategic k-mer extension for scrupulous assemblies.</title>
        <authorList>
            <person name="Souvorov A."/>
            <person name="Agarwala R."/>
            <person name="Lipman D.J."/>
        </authorList>
    </citation>
    <scope>NUCLEOTIDE SEQUENCE</scope>
    <source>
        <strain evidence="1">1930</strain>
    </source>
</reference>
<dbReference type="AlphaFoldDB" id="A0A4Z4ZQ86"/>
<proteinExistence type="predicted"/>
<reference evidence="2 3" key="2">
    <citation type="submission" date="2018-12" db="EMBL/GenBank/DDBJ databases">
        <title>Genomic insights into the evolutionary origins and pathogenicity of five Vibrio parahaemolyticus strains isolated from the shrimp with acute hepatopancreatic necrosis disease (AHPND).</title>
        <authorList>
            <person name="Yang Q."/>
            <person name="Dong X."/>
            <person name="Xie G."/>
            <person name="Fu S."/>
            <person name="Zou P."/>
            <person name="Sun J."/>
            <person name="Wang Y."/>
            <person name="Huang J."/>
        </authorList>
    </citation>
    <scope>NUCLEOTIDE SEQUENCE [LARGE SCALE GENOMIC DNA]</scope>
    <source>
        <strain evidence="2 3">20160303005-1</strain>
        <plasmid evidence="3">pvpsd2016-1</plasmid>
        <plasmid evidence="2">pVPSD2016-1</plasmid>
    </source>
</reference>
<evidence type="ECO:0000313" key="2">
    <source>
        <dbReference type="EMBL" id="QHH12972.1"/>
    </source>
</evidence>
<geneLocation type="plasmid" evidence="2">
    <name>pVPSD2016-1</name>
</geneLocation>
<gene>
    <name evidence="2" type="ORF">EHC69_27270</name>
    <name evidence="1" type="ORF">I7278_25600</name>
</gene>
<protein>
    <submittedName>
        <fullName evidence="1">Uncharacterized protein</fullName>
    </submittedName>
</protein>
<evidence type="ECO:0000313" key="3">
    <source>
        <dbReference type="Proteomes" id="UP000464718"/>
    </source>
</evidence>
<dbReference type="EMBL" id="CP034300">
    <property type="protein sequence ID" value="QHH12972.1"/>
    <property type="molecule type" value="Genomic_DNA"/>
</dbReference>
<dbReference type="RefSeq" id="WP_023623303.1">
    <property type="nucleotide sequence ID" value="NZ_CP034300.1"/>
</dbReference>
<dbReference type="Proteomes" id="UP000856022">
    <property type="component" value="Unassembled WGS sequence"/>
</dbReference>
<evidence type="ECO:0000313" key="1">
    <source>
        <dbReference type="EMBL" id="HAS6680158.1"/>
    </source>
</evidence>